<dbReference type="KEGG" id="mlr:MELLADRAFT_110650"/>
<dbReference type="InParanoid" id="F4S0H7"/>
<keyword evidence="2" id="KW-0732">Signal</keyword>
<reference evidence="4" key="1">
    <citation type="journal article" date="2011" name="Proc. Natl. Acad. Sci. U.S.A.">
        <title>Obligate biotrophy features unraveled by the genomic analysis of rust fungi.</title>
        <authorList>
            <person name="Duplessis S."/>
            <person name="Cuomo C.A."/>
            <person name="Lin Y.-C."/>
            <person name="Aerts A."/>
            <person name="Tisserant E."/>
            <person name="Veneault-Fourrey C."/>
            <person name="Joly D.L."/>
            <person name="Hacquard S."/>
            <person name="Amselem J."/>
            <person name="Cantarel B.L."/>
            <person name="Chiu R."/>
            <person name="Coutinho P.M."/>
            <person name="Feau N."/>
            <person name="Field M."/>
            <person name="Frey P."/>
            <person name="Gelhaye E."/>
            <person name="Goldberg J."/>
            <person name="Grabherr M.G."/>
            <person name="Kodira C.D."/>
            <person name="Kohler A."/>
            <person name="Kuees U."/>
            <person name="Lindquist E.A."/>
            <person name="Lucas S.M."/>
            <person name="Mago R."/>
            <person name="Mauceli E."/>
            <person name="Morin E."/>
            <person name="Murat C."/>
            <person name="Pangilinan J.L."/>
            <person name="Park R."/>
            <person name="Pearson M."/>
            <person name="Quesneville H."/>
            <person name="Rouhier N."/>
            <person name="Sakthikumar S."/>
            <person name="Salamov A.A."/>
            <person name="Schmutz J."/>
            <person name="Selles B."/>
            <person name="Shapiro H."/>
            <person name="Tanguay P."/>
            <person name="Tuskan G.A."/>
            <person name="Henrissat B."/>
            <person name="Van de Peer Y."/>
            <person name="Rouze P."/>
            <person name="Ellis J.G."/>
            <person name="Dodds P.N."/>
            <person name="Schein J.E."/>
            <person name="Zhong S."/>
            <person name="Hamelin R.C."/>
            <person name="Grigoriev I.V."/>
            <person name="Szabo L.J."/>
            <person name="Martin F."/>
        </authorList>
    </citation>
    <scope>NUCLEOTIDE SEQUENCE [LARGE SCALE GENOMIC DNA]</scope>
    <source>
        <strain evidence="4">98AG31 / pathotype 3-4-7</strain>
    </source>
</reference>
<feature type="region of interest" description="Disordered" evidence="1">
    <location>
        <begin position="22"/>
        <end position="106"/>
    </location>
</feature>
<dbReference type="EMBL" id="GL883135">
    <property type="protein sequence ID" value="EGG01770.1"/>
    <property type="molecule type" value="Genomic_DNA"/>
</dbReference>
<evidence type="ECO:0000313" key="3">
    <source>
        <dbReference type="EMBL" id="EGG01770.1"/>
    </source>
</evidence>
<dbReference type="GeneID" id="18924146"/>
<dbReference type="HOGENOM" id="CLU_2223825_0_0_1"/>
<evidence type="ECO:0000313" key="4">
    <source>
        <dbReference type="Proteomes" id="UP000001072"/>
    </source>
</evidence>
<dbReference type="RefSeq" id="XP_007414870.1">
    <property type="nucleotide sequence ID" value="XM_007414808.1"/>
</dbReference>
<evidence type="ECO:0000256" key="1">
    <source>
        <dbReference type="SAM" id="MobiDB-lite"/>
    </source>
</evidence>
<evidence type="ECO:0000256" key="2">
    <source>
        <dbReference type="SAM" id="SignalP"/>
    </source>
</evidence>
<accession>F4S0H7</accession>
<dbReference type="STRING" id="747676.F4S0H7"/>
<keyword evidence="4" id="KW-1185">Reference proteome</keyword>
<name>F4S0H7_MELLP</name>
<gene>
    <name evidence="3" type="ORF">MELLADRAFT_110650</name>
</gene>
<protein>
    <submittedName>
        <fullName evidence="3">Secreted protein</fullName>
    </submittedName>
</protein>
<feature type="compositionally biased region" description="Basic and acidic residues" evidence="1">
    <location>
        <begin position="68"/>
        <end position="91"/>
    </location>
</feature>
<feature type="compositionally biased region" description="Low complexity" evidence="1">
    <location>
        <begin position="55"/>
        <end position="64"/>
    </location>
</feature>
<sequence>MFGFAKFASLLILVVSVCNGAPALPGDGMTKRDGIPSTYRSTPIEPALQKRQGQNRNSNNNNNSYRPDQIKIDPPKYDPPKIEPPRIETPKNPKPPGGGNGMPKFP</sequence>
<feature type="signal peptide" evidence="2">
    <location>
        <begin position="1"/>
        <end position="20"/>
    </location>
</feature>
<proteinExistence type="predicted"/>
<dbReference type="VEuPathDB" id="FungiDB:MELLADRAFT_110650"/>
<organism evidence="4">
    <name type="scientific">Melampsora larici-populina (strain 98AG31 / pathotype 3-4-7)</name>
    <name type="common">Poplar leaf rust fungus</name>
    <dbReference type="NCBI Taxonomy" id="747676"/>
    <lineage>
        <taxon>Eukaryota</taxon>
        <taxon>Fungi</taxon>
        <taxon>Dikarya</taxon>
        <taxon>Basidiomycota</taxon>
        <taxon>Pucciniomycotina</taxon>
        <taxon>Pucciniomycetes</taxon>
        <taxon>Pucciniales</taxon>
        <taxon>Melampsoraceae</taxon>
        <taxon>Melampsora</taxon>
    </lineage>
</organism>
<feature type="compositionally biased region" description="Gly residues" evidence="1">
    <location>
        <begin position="97"/>
        <end position="106"/>
    </location>
</feature>
<dbReference type="Proteomes" id="UP000001072">
    <property type="component" value="Unassembled WGS sequence"/>
</dbReference>
<feature type="chain" id="PRO_5003315669" evidence="2">
    <location>
        <begin position="21"/>
        <end position="106"/>
    </location>
</feature>
<dbReference type="AlphaFoldDB" id="F4S0H7"/>